<feature type="signal peptide" evidence="2">
    <location>
        <begin position="1"/>
        <end position="25"/>
    </location>
</feature>
<protein>
    <recommendedName>
        <fullName evidence="5">Lipoprotein</fullName>
    </recommendedName>
</protein>
<comment type="caution">
    <text evidence="3">The sequence shown here is derived from an EMBL/GenBank/DDBJ whole genome shotgun (WGS) entry which is preliminary data.</text>
</comment>
<feature type="compositionally biased region" description="Low complexity" evidence="1">
    <location>
        <begin position="39"/>
        <end position="53"/>
    </location>
</feature>
<evidence type="ECO:0000256" key="2">
    <source>
        <dbReference type="SAM" id="SignalP"/>
    </source>
</evidence>
<evidence type="ECO:0000313" key="3">
    <source>
        <dbReference type="EMBL" id="NGZ74972.1"/>
    </source>
</evidence>
<accession>A0ABX0F303</accession>
<evidence type="ECO:0008006" key="5">
    <source>
        <dbReference type="Google" id="ProtNLM"/>
    </source>
</evidence>
<feature type="chain" id="PRO_5045263648" description="Lipoprotein" evidence="2">
    <location>
        <begin position="26"/>
        <end position="234"/>
    </location>
</feature>
<keyword evidence="2" id="KW-0732">Signal</keyword>
<name>A0ABX0F303_9BACL</name>
<dbReference type="RefSeq" id="WP_166273296.1">
    <property type="nucleotide sequence ID" value="NZ_JAAFGS010000002.1"/>
</dbReference>
<dbReference type="Proteomes" id="UP000800303">
    <property type="component" value="Unassembled WGS sequence"/>
</dbReference>
<dbReference type="PROSITE" id="PS51257">
    <property type="entry name" value="PROKAR_LIPOPROTEIN"/>
    <property type="match status" value="1"/>
</dbReference>
<evidence type="ECO:0000256" key="1">
    <source>
        <dbReference type="SAM" id="MobiDB-lite"/>
    </source>
</evidence>
<proteinExistence type="predicted"/>
<reference evidence="3 4" key="1">
    <citation type="submission" date="2020-01" db="EMBL/GenBank/DDBJ databases">
        <title>Polyphasic characterisation and genomic insights into a novel alkali tolerant bacterium VR-M41.</title>
        <authorList>
            <person name="Vemuluri V.R."/>
        </authorList>
    </citation>
    <scope>NUCLEOTIDE SEQUENCE [LARGE SCALE GENOMIC DNA]</scope>
    <source>
        <strain evidence="3 4">VR-M41</strain>
    </source>
</reference>
<organism evidence="3 4">
    <name type="scientific">Saccharibacillus alkalitolerans</name>
    <dbReference type="NCBI Taxonomy" id="2705290"/>
    <lineage>
        <taxon>Bacteria</taxon>
        <taxon>Bacillati</taxon>
        <taxon>Bacillota</taxon>
        <taxon>Bacilli</taxon>
        <taxon>Bacillales</taxon>
        <taxon>Paenibacillaceae</taxon>
        <taxon>Saccharibacillus</taxon>
    </lineage>
</organism>
<keyword evidence="4" id="KW-1185">Reference proteome</keyword>
<gene>
    <name evidence="3" type="ORF">GYN08_06555</name>
</gene>
<dbReference type="EMBL" id="JAAFGS010000002">
    <property type="protein sequence ID" value="NGZ74972.1"/>
    <property type="molecule type" value="Genomic_DNA"/>
</dbReference>
<evidence type="ECO:0000313" key="4">
    <source>
        <dbReference type="Proteomes" id="UP000800303"/>
    </source>
</evidence>
<sequence length="234" mass="25260">MKFTAATISKTLSALLALGLAVSSAGCTPAPDRAGGGSAQEIPAADSAPAANAKQPPVDAKPVIDYEAPDIDPARVIRHKPTKPVPAAPYGSPQHWEYADTHSHPYEGILVDYKLEGDTLVSLDFKPTVAILTSTNPLDMISLDKDRMNRTTTFPVRRDLDEPGTLTSEQLKHLVKGAPYTIYLDLWAAGKESFFATEVPGIYYADGSGYRSLQDDSPFDVCTGEYNECTRLTE</sequence>
<feature type="region of interest" description="Disordered" evidence="1">
    <location>
        <begin position="30"/>
        <end position="57"/>
    </location>
</feature>